<comment type="caution">
    <text evidence="2">The sequence shown here is derived from an EMBL/GenBank/DDBJ whole genome shotgun (WGS) entry which is preliminary data.</text>
</comment>
<name>A0ABP5BY56_9MICO</name>
<proteinExistence type="predicted"/>
<evidence type="ECO:0000256" key="1">
    <source>
        <dbReference type="SAM" id="MobiDB-lite"/>
    </source>
</evidence>
<reference evidence="3" key="1">
    <citation type="journal article" date="2019" name="Int. J. Syst. Evol. Microbiol.">
        <title>The Global Catalogue of Microorganisms (GCM) 10K type strain sequencing project: providing services to taxonomists for standard genome sequencing and annotation.</title>
        <authorList>
            <consortium name="The Broad Institute Genomics Platform"/>
            <consortium name="The Broad Institute Genome Sequencing Center for Infectious Disease"/>
            <person name="Wu L."/>
            <person name="Ma J."/>
        </authorList>
    </citation>
    <scope>NUCLEOTIDE SEQUENCE [LARGE SCALE GENOMIC DNA]</scope>
    <source>
        <strain evidence="3">JCM 13584</strain>
    </source>
</reference>
<sequence>MTEHSEESETVRDTPVMEQNDRTIDEALDGIVVQTRADLTQSPGLQARELLRQRLEDAGISVGEDRLEELVRRAASAADSPNAGPPRVESATSIEGGAHARHREDPR</sequence>
<feature type="compositionally biased region" description="Basic and acidic residues" evidence="1">
    <location>
        <begin position="1"/>
        <end position="12"/>
    </location>
</feature>
<protein>
    <submittedName>
        <fullName evidence="2">Uncharacterized protein</fullName>
    </submittedName>
</protein>
<dbReference type="EMBL" id="BAAAMK010000002">
    <property type="protein sequence ID" value="GAA1953750.1"/>
    <property type="molecule type" value="Genomic_DNA"/>
</dbReference>
<accession>A0ABP5BY56</accession>
<keyword evidence="3" id="KW-1185">Reference proteome</keyword>
<dbReference type="Proteomes" id="UP001499954">
    <property type="component" value="Unassembled WGS sequence"/>
</dbReference>
<evidence type="ECO:0000313" key="2">
    <source>
        <dbReference type="EMBL" id="GAA1953750.1"/>
    </source>
</evidence>
<gene>
    <name evidence="2" type="ORF">GCM10009717_19580</name>
</gene>
<organism evidence="2 3">
    <name type="scientific">Agromyces allii</name>
    <dbReference type="NCBI Taxonomy" id="393607"/>
    <lineage>
        <taxon>Bacteria</taxon>
        <taxon>Bacillati</taxon>
        <taxon>Actinomycetota</taxon>
        <taxon>Actinomycetes</taxon>
        <taxon>Micrococcales</taxon>
        <taxon>Microbacteriaceae</taxon>
        <taxon>Agromyces</taxon>
    </lineage>
</organism>
<feature type="region of interest" description="Disordered" evidence="1">
    <location>
        <begin position="73"/>
        <end position="107"/>
    </location>
</feature>
<dbReference type="RefSeq" id="WP_157413951.1">
    <property type="nucleotide sequence ID" value="NZ_BAAAMK010000002.1"/>
</dbReference>
<evidence type="ECO:0000313" key="3">
    <source>
        <dbReference type="Proteomes" id="UP001499954"/>
    </source>
</evidence>
<feature type="region of interest" description="Disordered" evidence="1">
    <location>
        <begin position="1"/>
        <end position="20"/>
    </location>
</feature>